<dbReference type="Proteomes" id="UP000001307">
    <property type="component" value="Unassembled WGS sequence"/>
</dbReference>
<evidence type="ECO:0000313" key="2">
    <source>
        <dbReference type="EMBL" id="CBY15381.1"/>
    </source>
</evidence>
<dbReference type="AlphaFoldDB" id="E4Y0H3"/>
<accession>E4Y0H3</accession>
<dbReference type="CDD" id="cd15841">
    <property type="entry name" value="SNARE_Qc"/>
    <property type="match status" value="1"/>
</dbReference>
<sequence length="295" mass="34707">MELSEEFEVRSSPYKPGRRRSSKDHRPIKFVRFQVPCETCISCEELTKRTRKSLRRRSQMYSNCAEYSSPYENAPRSILLNSAKNQPHERKSIRVSKYITEGDVTRMKVKYKKKKRPQKDLLKLTNQALEEGAKAEKSAIENTQRAREGRERQEEIYEQFVRAEGMSKELNRGMLYSLLRPLKKLVCCFPKKSAEKYKESEKERLRRERIERVERSHQKRYSTMEPPRKSVKLRKARAGVANMRSMAVTINSETKKQNAEIEASSKLASKNQKRISRVNRNLKENLDGKHDGWGF</sequence>
<dbReference type="Gene3D" id="1.20.5.110">
    <property type="match status" value="1"/>
</dbReference>
<feature type="compositionally biased region" description="Basic residues" evidence="1">
    <location>
        <begin position="16"/>
        <end position="25"/>
    </location>
</feature>
<proteinExistence type="predicted"/>
<dbReference type="EMBL" id="FN653497">
    <property type="protein sequence ID" value="CBY15381.1"/>
    <property type="molecule type" value="Genomic_DNA"/>
</dbReference>
<gene>
    <name evidence="2" type="ORF">GSOID_T00012293001</name>
</gene>
<name>E4Y0H3_OIKDI</name>
<reference evidence="2" key="1">
    <citation type="journal article" date="2010" name="Science">
        <title>Plasticity of animal genome architecture unmasked by rapid evolution of a pelagic tunicate.</title>
        <authorList>
            <person name="Denoeud F."/>
            <person name="Henriet S."/>
            <person name="Mungpakdee S."/>
            <person name="Aury J.M."/>
            <person name="Da Silva C."/>
            <person name="Brinkmann H."/>
            <person name="Mikhaleva J."/>
            <person name="Olsen L.C."/>
            <person name="Jubin C."/>
            <person name="Canestro C."/>
            <person name="Bouquet J.M."/>
            <person name="Danks G."/>
            <person name="Poulain J."/>
            <person name="Campsteijn C."/>
            <person name="Adamski M."/>
            <person name="Cross I."/>
            <person name="Yadetie F."/>
            <person name="Muffato M."/>
            <person name="Louis A."/>
            <person name="Butcher S."/>
            <person name="Tsagkogeorga G."/>
            <person name="Konrad A."/>
            <person name="Singh S."/>
            <person name="Jensen M.F."/>
            <person name="Cong E.H."/>
            <person name="Eikeseth-Otteraa H."/>
            <person name="Noel B."/>
            <person name="Anthouard V."/>
            <person name="Porcel B.M."/>
            <person name="Kachouri-Lafond R."/>
            <person name="Nishino A."/>
            <person name="Ugolini M."/>
            <person name="Chourrout P."/>
            <person name="Nishida H."/>
            <person name="Aasland R."/>
            <person name="Huzurbazar S."/>
            <person name="Westhof E."/>
            <person name="Delsuc F."/>
            <person name="Lehrach H."/>
            <person name="Reinhardt R."/>
            <person name="Weissenbach J."/>
            <person name="Roy S.W."/>
            <person name="Artiguenave F."/>
            <person name="Postlethwait J.H."/>
            <person name="Manak J.R."/>
            <person name="Thompson E.M."/>
            <person name="Jaillon O."/>
            <person name="Du Pasquier L."/>
            <person name="Boudinot P."/>
            <person name="Liberles D.A."/>
            <person name="Volff J.N."/>
            <person name="Philippe H."/>
            <person name="Lenhard B."/>
            <person name="Roest Crollius H."/>
            <person name="Wincker P."/>
            <person name="Chourrout D."/>
        </authorList>
    </citation>
    <scope>NUCLEOTIDE SEQUENCE [LARGE SCALE GENOMIC DNA]</scope>
</reference>
<evidence type="ECO:0000313" key="3">
    <source>
        <dbReference type="Proteomes" id="UP000001307"/>
    </source>
</evidence>
<feature type="region of interest" description="Disordered" evidence="1">
    <location>
        <begin position="215"/>
        <end position="238"/>
    </location>
</feature>
<feature type="region of interest" description="Disordered" evidence="1">
    <location>
        <begin position="1"/>
        <end position="25"/>
    </location>
</feature>
<keyword evidence="3" id="KW-1185">Reference proteome</keyword>
<evidence type="ECO:0000256" key="1">
    <source>
        <dbReference type="SAM" id="MobiDB-lite"/>
    </source>
</evidence>
<protein>
    <submittedName>
        <fullName evidence="2">Uncharacterized protein</fullName>
    </submittedName>
</protein>
<dbReference type="InParanoid" id="E4Y0H3"/>
<organism evidence="2">
    <name type="scientific">Oikopleura dioica</name>
    <name type="common">Tunicate</name>
    <dbReference type="NCBI Taxonomy" id="34765"/>
    <lineage>
        <taxon>Eukaryota</taxon>
        <taxon>Metazoa</taxon>
        <taxon>Chordata</taxon>
        <taxon>Tunicata</taxon>
        <taxon>Appendicularia</taxon>
        <taxon>Copelata</taxon>
        <taxon>Oikopleuridae</taxon>
        <taxon>Oikopleura</taxon>
    </lineage>
</organism>
<dbReference type="OrthoDB" id="10525976at2759"/>